<feature type="non-terminal residue" evidence="4">
    <location>
        <position position="1"/>
    </location>
</feature>
<comment type="similarity">
    <text evidence="1">Belongs to the thioesterase PaaI family.</text>
</comment>
<proteinExistence type="inferred from homology"/>
<accession>A0A9P8FH17</accession>
<dbReference type="Proteomes" id="UP000729357">
    <property type="component" value="Unassembled WGS sequence"/>
</dbReference>
<dbReference type="InterPro" id="IPR029069">
    <property type="entry name" value="HotDog_dom_sf"/>
</dbReference>
<name>A0A9P8FH17_AURME</name>
<dbReference type="InterPro" id="IPR039298">
    <property type="entry name" value="ACOT13"/>
</dbReference>
<evidence type="ECO:0000313" key="4">
    <source>
        <dbReference type="EMBL" id="KAG9972054.1"/>
    </source>
</evidence>
<dbReference type="PANTHER" id="PTHR21660:SF1">
    <property type="entry name" value="ACYL-COENZYME A THIOESTERASE 13"/>
    <property type="match status" value="1"/>
</dbReference>
<dbReference type="Gene3D" id="3.10.129.10">
    <property type="entry name" value="Hotdog Thioesterase"/>
    <property type="match status" value="1"/>
</dbReference>
<comment type="caution">
    <text evidence="4">The sequence shown here is derived from an EMBL/GenBank/DDBJ whole genome shotgun (WGS) entry which is preliminary data.</text>
</comment>
<evidence type="ECO:0000259" key="3">
    <source>
        <dbReference type="Pfam" id="PF03061"/>
    </source>
</evidence>
<dbReference type="AlphaFoldDB" id="A0A9P8FH17"/>
<reference evidence="4" key="1">
    <citation type="journal article" date="2021" name="J Fungi (Basel)">
        <title>Virulence traits and population genomics of the black yeast Aureobasidium melanogenum.</title>
        <authorList>
            <person name="Cernosa A."/>
            <person name="Sun X."/>
            <person name="Gostincar C."/>
            <person name="Fang C."/>
            <person name="Gunde-Cimerman N."/>
            <person name="Song Z."/>
        </authorList>
    </citation>
    <scope>NUCLEOTIDE SEQUENCE</scope>
    <source>
        <strain evidence="4">EXF-9298</strain>
    </source>
</reference>
<dbReference type="InterPro" id="IPR006683">
    <property type="entry name" value="Thioestr_dom"/>
</dbReference>
<protein>
    <recommendedName>
        <fullName evidence="3">Thioesterase domain-containing protein</fullName>
    </recommendedName>
</protein>
<sequence length="185" mass="20508">MPSQTPEEMFADKSYDGWEELSPRQKVERMFSIHKIGHEEGEDRFSSNLYKGLHLLSVSTPTPTTSLVTFKYTLPDYYANPLGNLHGAAHALIYDNCTTLALAAVSTPGFWMLGGVSRVLDVKYVRGLRVGEEVTVECEVVHVGRQSAAIRGVIRDGRGRVCSTCEHDKTNIDPPVESKKVKAKL</sequence>
<evidence type="ECO:0000256" key="1">
    <source>
        <dbReference type="ARBA" id="ARBA00008324"/>
    </source>
</evidence>
<evidence type="ECO:0000256" key="2">
    <source>
        <dbReference type="ARBA" id="ARBA00022801"/>
    </source>
</evidence>
<dbReference type="GO" id="GO:0047617">
    <property type="term" value="F:fatty acyl-CoA hydrolase activity"/>
    <property type="evidence" value="ECO:0007669"/>
    <property type="project" value="InterPro"/>
</dbReference>
<dbReference type="EMBL" id="JAHFXS010002492">
    <property type="protein sequence ID" value="KAG9972054.1"/>
    <property type="molecule type" value="Genomic_DNA"/>
</dbReference>
<keyword evidence="5" id="KW-1185">Reference proteome</keyword>
<evidence type="ECO:0000313" key="5">
    <source>
        <dbReference type="Proteomes" id="UP000729357"/>
    </source>
</evidence>
<feature type="domain" description="Thioesterase" evidence="3">
    <location>
        <begin position="83"/>
        <end position="162"/>
    </location>
</feature>
<dbReference type="Pfam" id="PF03061">
    <property type="entry name" value="4HBT"/>
    <property type="match status" value="1"/>
</dbReference>
<gene>
    <name evidence="4" type="ORF">KCU98_g13487</name>
</gene>
<keyword evidence="2" id="KW-0378">Hydrolase</keyword>
<reference evidence="4" key="2">
    <citation type="submission" date="2021-08" db="EMBL/GenBank/DDBJ databases">
        <authorList>
            <person name="Gostincar C."/>
            <person name="Sun X."/>
            <person name="Song Z."/>
            <person name="Gunde-Cimerman N."/>
        </authorList>
    </citation>
    <scope>NUCLEOTIDE SEQUENCE</scope>
    <source>
        <strain evidence="4">EXF-9298</strain>
    </source>
</reference>
<dbReference type="PANTHER" id="PTHR21660">
    <property type="entry name" value="THIOESTERASE SUPERFAMILY MEMBER-RELATED"/>
    <property type="match status" value="1"/>
</dbReference>
<organism evidence="4 5">
    <name type="scientific">Aureobasidium melanogenum</name>
    <name type="common">Aureobasidium pullulans var. melanogenum</name>
    <dbReference type="NCBI Taxonomy" id="46634"/>
    <lineage>
        <taxon>Eukaryota</taxon>
        <taxon>Fungi</taxon>
        <taxon>Dikarya</taxon>
        <taxon>Ascomycota</taxon>
        <taxon>Pezizomycotina</taxon>
        <taxon>Dothideomycetes</taxon>
        <taxon>Dothideomycetidae</taxon>
        <taxon>Dothideales</taxon>
        <taxon>Saccotheciaceae</taxon>
        <taxon>Aureobasidium</taxon>
    </lineage>
</organism>
<dbReference type="SUPFAM" id="SSF54637">
    <property type="entry name" value="Thioesterase/thiol ester dehydrase-isomerase"/>
    <property type="match status" value="1"/>
</dbReference>